<evidence type="ECO:0000313" key="2">
    <source>
        <dbReference type="Proteomes" id="UP000789396"/>
    </source>
</evidence>
<dbReference type="OrthoDB" id="2386926at2759"/>
<dbReference type="Proteomes" id="UP000789396">
    <property type="component" value="Unassembled WGS sequence"/>
</dbReference>
<dbReference type="AlphaFoldDB" id="A0A9N9EYG7"/>
<sequence length="101" mass="11099">MSIKKENSVICIDECKELNHETLKDSDTTILSSTNQITNEQPSSQNIQIPLKTTTFPTCSQGNSPTSAPCESAYFDVYGVSSISDTSNYCIKSEIKQPDNN</sequence>
<protein>
    <submittedName>
        <fullName evidence="1">4962_t:CDS:1</fullName>
    </submittedName>
</protein>
<organism evidence="1 2">
    <name type="scientific">Racocetra fulgida</name>
    <dbReference type="NCBI Taxonomy" id="60492"/>
    <lineage>
        <taxon>Eukaryota</taxon>
        <taxon>Fungi</taxon>
        <taxon>Fungi incertae sedis</taxon>
        <taxon>Mucoromycota</taxon>
        <taxon>Glomeromycotina</taxon>
        <taxon>Glomeromycetes</taxon>
        <taxon>Diversisporales</taxon>
        <taxon>Gigasporaceae</taxon>
        <taxon>Racocetra</taxon>
    </lineage>
</organism>
<dbReference type="EMBL" id="CAJVPZ010001741">
    <property type="protein sequence ID" value="CAG8498865.1"/>
    <property type="molecule type" value="Genomic_DNA"/>
</dbReference>
<keyword evidence="2" id="KW-1185">Reference proteome</keyword>
<accession>A0A9N9EYG7</accession>
<gene>
    <name evidence="1" type="ORF">RFULGI_LOCUS2339</name>
</gene>
<comment type="caution">
    <text evidence="1">The sequence shown here is derived from an EMBL/GenBank/DDBJ whole genome shotgun (WGS) entry which is preliminary data.</text>
</comment>
<proteinExistence type="predicted"/>
<evidence type="ECO:0000313" key="1">
    <source>
        <dbReference type="EMBL" id="CAG8498865.1"/>
    </source>
</evidence>
<name>A0A9N9EYG7_9GLOM</name>
<reference evidence="1" key="1">
    <citation type="submission" date="2021-06" db="EMBL/GenBank/DDBJ databases">
        <authorList>
            <person name="Kallberg Y."/>
            <person name="Tangrot J."/>
            <person name="Rosling A."/>
        </authorList>
    </citation>
    <scope>NUCLEOTIDE SEQUENCE</scope>
    <source>
        <strain evidence="1">IN212</strain>
    </source>
</reference>